<dbReference type="HOGENOM" id="CLU_000445_107_19_7"/>
<dbReference type="GO" id="GO:0006935">
    <property type="term" value="P:chemotaxis"/>
    <property type="evidence" value="ECO:0007669"/>
    <property type="project" value="InterPro"/>
</dbReference>
<keyword evidence="6 8" id="KW-0807">Transducer</keyword>
<proteinExistence type="inferred from homology"/>
<dbReference type="SMART" id="SM00304">
    <property type="entry name" value="HAMP"/>
    <property type="match status" value="2"/>
</dbReference>
<dbReference type="CDD" id="cd11386">
    <property type="entry name" value="MCP_signal"/>
    <property type="match status" value="1"/>
</dbReference>
<dbReference type="InterPro" id="IPR033463">
    <property type="entry name" value="sCache_3"/>
</dbReference>
<evidence type="ECO:0000259" key="11">
    <source>
        <dbReference type="PROSITE" id="PS50111"/>
    </source>
</evidence>
<feature type="transmembrane region" description="Helical" evidence="10">
    <location>
        <begin position="282"/>
        <end position="301"/>
    </location>
</feature>
<organism evidence="13">
    <name type="scientific">Desulfovibrio sp. U5L</name>
    <dbReference type="NCBI Taxonomy" id="596152"/>
    <lineage>
        <taxon>Bacteria</taxon>
        <taxon>Pseudomonadati</taxon>
        <taxon>Thermodesulfobacteriota</taxon>
        <taxon>Desulfovibrionia</taxon>
        <taxon>Desulfovibrionales</taxon>
        <taxon>Desulfovibrionaceae</taxon>
        <taxon>Desulfovibrio</taxon>
    </lineage>
</organism>
<feature type="coiled-coil region" evidence="9">
    <location>
        <begin position="353"/>
        <end position="380"/>
    </location>
</feature>
<dbReference type="STRING" id="596152.DesU5LDRAFT_3998"/>
<name>I2Q743_9BACT</name>
<keyword evidence="5 10" id="KW-0472">Membrane</keyword>
<keyword evidence="4 10" id="KW-1133">Transmembrane helix</keyword>
<keyword evidence="3 10" id="KW-0812">Transmembrane</keyword>
<feature type="transmembrane region" description="Helical" evidence="10">
    <location>
        <begin position="6"/>
        <end position="32"/>
    </location>
</feature>
<evidence type="ECO:0000259" key="12">
    <source>
        <dbReference type="PROSITE" id="PS50885"/>
    </source>
</evidence>
<comment type="subcellular location">
    <subcellularLocation>
        <location evidence="1">Cell membrane</location>
        <topology evidence="1">Multi-pass membrane protein</topology>
    </subcellularLocation>
</comment>
<dbReference type="Gene3D" id="6.10.340.10">
    <property type="match status" value="1"/>
</dbReference>
<sequence>MRVSIAAKIMALAVVSVVATVGIVLCVAFYCVRDGYEKITARTVQSYLNVLDRQIETYKEGYLDMARTQASRPNVIDSVLAGDTARLRELGRTALVGGRADLMVFANAKADVVARAHSETAGDSIGGQEGVKRALAGEACCLFESGNVVRFSIRAYAPIKKDGRIVGAVIVGQDLTNNSALVDGIKKDLGAEATLFYGDTRVSTSLEVDGKRLVGTKLDNQAILDAVLVRGKTFFGNNVLVGREYRTAYQPLQNFGKTVGMVFVGVDISETLASRDDILKNVALAGGGSLLLFAGLAWWLSRKLTRPLVQCMEFARAVSRGEAGATLAVSQKDETGVLAEALSAMAGDIGRQMAEVAKAREQAEAEAAMARADREKADEACRMAENAKVEGMLHAAGQIEGVVEVVTAASQQLAAQIEQASVGAGDQSRQVSEAAGSMEQLNATVLEVARNASQAAETAEEAKSRAEEGAVVVEDVVRGIALVADQARLIKTDMGTLGRKAEGIGAIMDVISDIADQTNLLALNAAIEAARAGDAGRGFAVVADEVRKLAEKTMTATKEVGAAIKGIQDGTHQNVANFDRAVEHVEAATGLARRSGEALTTIVGLVETAADQVRSIATAAEEQSAASEEIGRTVDRINVISNETARSMNESARAVDDLAGQAKALHALVVDMQREGVGKARLA</sequence>
<keyword evidence="9" id="KW-0175">Coiled coil</keyword>
<dbReference type="SMART" id="SM00283">
    <property type="entry name" value="MA"/>
    <property type="match status" value="1"/>
</dbReference>
<dbReference type="Gene3D" id="1.10.287.950">
    <property type="entry name" value="Methyl-accepting chemotaxis protein"/>
    <property type="match status" value="1"/>
</dbReference>
<dbReference type="SUPFAM" id="SSF103190">
    <property type="entry name" value="Sensory domain-like"/>
    <property type="match status" value="2"/>
</dbReference>
<dbReference type="OrthoDB" id="9814363at2"/>
<evidence type="ECO:0000256" key="4">
    <source>
        <dbReference type="ARBA" id="ARBA00022989"/>
    </source>
</evidence>
<evidence type="ECO:0000256" key="7">
    <source>
        <dbReference type="ARBA" id="ARBA00029447"/>
    </source>
</evidence>
<protein>
    <submittedName>
        <fullName evidence="13">Methyl-accepting chemotaxis protein</fullName>
    </submittedName>
</protein>
<evidence type="ECO:0000256" key="8">
    <source>
        <dbReference type="PROSITE-ProRule" id="PRU00284"/>
    </source>
</evidence>
<dbReference type="Pfam" id="PF00015">
    <property type="entry name" value="MCPsignal"/>
    <property type="match status" value="1"/>
</dbReference>
<dbReference type="CDD" id="cd06225">
    <property type="entry name" value="HAMP"/>
    <property type="match status" value="1"/>
</dbReference>
<dbReference type="Pfam" id="PF17202">
    <property type="entry name" value="sCache_3_3"/>
    <property type="match status" value="1"/>
</dbReference>
<feature type="domain" description="HAMP" evidence="12">
    <location>
        <begin position="302"/>
        <end position="354"/>
    </location>
</feature>
<dbReference type="PANTHER" id="PTHR32089:SF112">
    <property type="entry name" value="LYSOZYME-LIKE PROTEIN-RELATED"/>
    <property type="match status" value="1"/>
</dbReference>
<comment type="similarity">
    <text evidence="7">Belongs to the methyl-accepting chemotaxis (MCP) protein family.</text>
</comment>
<dbReference type="PROSITE" id="PS50111">
    <property type="entry name" value="CHEMOTAXIS_TRANSDUC_2"/>
    <property type="match status" value="1"/>
</dbReference>
<dbReference type="SUPFAM" id="SSF58104">
    <property type="entry name" value="Methyl-accepting chemotaxis protein (MCP) signaling domain"/>
    <property type="match status" value="1"/>
</dbReference>
<dbReference type="PANTHER" id="PTHR32089">
    <property type="entry name" value="METHYL-ACCEPTING CHEMOTAXIS PROTEIN MCPB"/>
    <property type="match status" value="1"/>
</dbReference>
<accession>I2Q743</accession>
<evidence type="ECO:0000313" key="13">
    <source>
        <dbReference type="EMBL" id="EIG55599.1"/>
    </source>
</evidence>
<dbReference type="GO" id="GO:0004888">
    <property type="term" value="F:transmembrane signaling receptor activity"/>
    <property type="evidence" value="ECO:0007669"/>
    <property type="project" value="InterPro"/>
</dbReference>
<evidence type="ECO:0000256" key="1">
    <source>
        <dbReference type="ARBA" id="ARBA00004651"/>
    </source>
</evidence>
<evidence type="ECO:0000256" key="10">
    <source>
        <dbReference type="SAM" id="Phobius"/>
    </source>
</evidence>
<dbReference type="PROSITE" id="PS50885">
    <property type="entry name" value="HAMP"/>
    <property type="match status" value="1"/>
</dbReference>
<dbReference type="GO" id="GO:0007165">
    <property type="term" value="P:signal transduction"/>
    <property type="evidence" value="ECO:0007669"/>
    <property type="project" value="UniProtKB-KW"/>
</dbReference>
<dbReference type="Gene3D" id="3.30.450.20">
    <property type="entry name" value="PAS domain"/>
    <property type="match status" value="1"/>
</dbReference>
<feature type="domain" description="Methyl-accepting transducer" evidence="11">
    <location>
        <begin position="402"/>
        <end position="638"/>
    </location>
</feature>
<dbReference type="GO" id="GO:0005886">
    <property type="term" value="C:plasma membrane"/>
    <property type="evidence" value="ECO:0007669"/>
    <property type="project" value="UniProtKB-SubCell"/>
</dbReference>
<dbReference type="InterPro" id="IPR004089">
    <property type="entry name" value="MCPsignal_dom"/>
</dbReference>
<evidence type="ECO:0000256" key="6">
    <source>
        <dbReference type="ARBA" id="ARBA00023224"/>
    </source>
</evidence>
<gene>
    <name evidence="13" type="ORF">DesU5LDRAFT_3998</name>
</gene>
<dbReference type="InterPro" id="IPR004090">
    <property type="entry name" value="Chemotax_Me-accpt_rcpt"/>
</dbReference>
<evidence type="ECO:0000256" key="2">
    <source>
        <dbReference type="ARBA" id="ARBA00022475"/>
    </source>
</evidence>
<evidence type="ECO:0000256" key="9">
    <source>
        <dbReference type="SAM" id="Coils"/>
    </source>
</evidence>
<dbReference type="AlphaFoldDB" id="I2Q743"/>
<dbReference type="InterPro" id="IPR029151">
    <property type="entry name" value="Sensor-like_sf"/>
</dbReference>
<dbReference type="FunFam" id="1.10.287.950:FF:000001">
    <property type="entry name" value="Methyl-accepting chemotaxis sensory transducer"/>
    <property type="match status" value="1"/>
</dbReference>
<dbReference type="EMBL" id="JH600068">
    <property type="protein sequence ID" value="EIG55599.1"/>
    <property type="molecule type" value="Genomic_DNA"/>
</dbReference>
<dbReference type="PRINTS" id="PR00260">
    <property type="entry name" value="CHEMTRNSDUCR"/>
</dbReference>
<reference evidence="13" key="1">
    <citation type="submission" date="2011-11" db="EMBL/GenBank/DDBJ databases">
        <title>Improved High-Quality Draft sequence of Desulfovibrio sp. U5L.</title>
        <authorList>
            <consortium name="US DOE Joint Genome Institute"/>
            <person name="Lucas S."/>
            <person name="Han J."/>
            <person name="Lapidus A."/>
            <person name="Cheng J.-F."/>
            <person name="Goodwin L."/>
            <person name="Pitluck S."/>
            <person name="Peters L."/>
            <person name="Ovchinnikova G."/>
            <person name="Held B."/>
            <person name="Detter J.C."/>
            <person name="Han C."/>
            <person name="Tapia R."/>
            <person name="Land M."/>
            <person name="Hauser L."/>
            <person name="Kyrpides N."/>
            <person name="Ivanova N."/>
            <person name="Pagani I."/>
            <person name="Gabster J."/>
            <person name="Walker C."/>
            <person name="Stolyar S."/>
            <person name="Stahl D."/>
            <person name="Arkin A."/>
            <person name="Dehal P."/>
            <person name="Hazen T."/>
            <person name="Woyke T."/>
        </authorList>
    </citation>
    <scope>NUCLEOTIDE SEQUENCE [LARGE SCALE GENOMIC DNA]</scope>
    <source>
        <strain evidence="13">U5L</strain>
    </source>
</reference>
<dbReference type="InterPro" id="IPR003660">
    <property type="entry name" value="HAMP_dom"/>
</dbReference>
<evidence type="ECO:0000256" key="5">
    <source>
        <dbReference type="ARBA" id="ARBA00023136"/>
    </source>
</evidence>
<keyword evidence="2" id="KW-1003">Cell membrane</keyword>
<dbReference type="eggNOG" id="COG0840">
    <property type="taxonomic scope" value="Bacteria"/>
</dbReference>
<evidence type="ECO:0000256" key="3">
    <source>
        <dbReference type="ARBA" id="ARBA00022692"/>
    </source>
</evidence>